<dbReference type="AlphaFoldDB" id="A0A9W6MP84"/>
<dbReference type="Proteomes" id="UP001143486">
    <property type="component" value="Unassembled WGS sequence"/>
</dbReference>
<reference evidence="1" key="1">
    <citation type="journal article" date="2014" name="Int. J. Syst. Evol. Microbiol.">
        <title>Complete genome sequence of Corynebacterium casei LMG S-19264T (=DSM 44701T), isolated from a smear-ripened cheese.</title>
        <authorList>
            <consortium name="US DOE Joint Genome Institute (JGI-PGF)"/>
            <person name="Walter F."/>
            <person name="Albersmeier A."/>
            <person name="Kalinowski J."/>
            <person name="Ruckert C."/>
        </authorList>
    </citation>
    <scope>NUCLEOTIDE SEQUENCE</scope>
    <source>
        <strain evidence="1">VKM B-1513</strain>
    </source>
</reference>
<accession>A0A9W6MP84</accession>
<sequence length="79" mass="8634">MLSSVISMSVVAKIRAPVRSVNFITSERITRDTALRMGAMSTPERTPVPERVFATKYAGKKTFSPVLKGHGDTKHLNCG</sequence>
<organism evidence="1 2">
    <name type="scientific">Maricaulis virginensis</name>
    <dbReference type="NCBI Taxonomy" id="144022"/>
    <lineage>
        <taxon>Bacteria</taxon>
        <taxon>Pseudomonadati</taxon>
        <taxon>Pseudomonadota</taxon>
        <taxon>Alphaproteobacteria</taxon>
        <taxon>Maricaulales</taxon>
        <taxon>Maricaulaceae</taxon>
        <taxon>Maricaulis</taxon>
    </lineage>
</organism>
<gene>
    <name evidence="1" type="ORF">GCM10017621_24110</name>
</gene>
<evidence type="ECO:0000313" key="1">
    <source>
        <dbReference type="EMBL" id="GLK52903.1"/>
    </source>
</evidence>
<protein>
    <submittedName>
        <fullName evidence="1">Uncharacterized protein</fullName>
    </submittedName>
</protein>
<keyword evidence="2" id="KW-1185">Reference proteome</keyword>
<reference evidence="1" key="2">
    <citation type="submission" date="2023-01" db="EMBL/GenBank/DDBJ databases">
        <authorList>
            <person name="Sun Q."/>
            <person name="Evtushenko L."/>
        </authorList>
    </citation>
    <scope>NUCLEOTIDE SEQUENCE</scope>
    <source>
        <strain evidence="1">VKM B-1513</strain>
    </source>
</reference>
<comment type="caution">
    <text evidence="1">The sequence shown here is derived from an EMBL/GenBank/DDBJ whole genome shotgun (WGS) entry which is preliminary data.</text>
</comment>
<evidence type="ECO:0000313" key="2">
    <source>
        <dbReference type="Proteomes" id="UP001143486"/>
    </source>
</evidence>
<proteinExistence type="predicted"/>
<dbReference type="EMBL" id="BSFE01000006">
    <property type="protein sequence ID" value="GLK52903.1"/>
    <property type="molecule type" value="Genomic_DNA"/>
</dbReference>
<name>A0A9W6MP84_9PROT</name>